<evidence type="ECO:0000256" key="4">
    <source>
        <dbReference type="ARBA" id="ARBA00023180"/>
    </source>
</evidence>
<protein>
    <submittedName>
        <fullName evidence="7">Vacuolar protein sorting/targeting protein PEP1</fullName>
    </submittedName>
</protein>
<evidence type="ECO:0000313" key="8">
    <source>
        <dbReference type="Proteomes" id="UP000253551"/>
    </source>
</evidence>
<dbReference type="InterPro" id="IPR031777">
    <property type="entry name" value="Sortilin_C"/>
</dbReference>
<feature type="transmembrane region" description="Helical" evidence="5">
    <location>
        <begin position="1930"/>
        <end position="1951"/>
    </location>
</feature>
<dbReference type="InterPro" id="IPR015943">
    <property type="entry name" value="WD40/YVTN_repeat-like_dom_sf"/>
</dbReference>
<reference evidence="7 8" key="1">
    <citation type="journal article" date="2018" name="G3 (Bethesda)">
        <title>Phylogenetic and Phylogenomic Definition of Rhizopus Species.</title>
        <authorList>
            <person name="Gryganskyi A.P."/>
            <person name="Golan J."/>
            <person name="Dolatabadi S."/>
            <person name="Mondo S."/>
            <person name="Robb S."/>
            <person name="Idnurm A."/>
            <person name="Muszewska A."/>
            <person name="Steczkiewicz K."/>
            <person name="Masonjones S."/>
            <person name="Liao H.L."/>
            <person name="Gajdeczka M.T."/>
            <person name="Anike F."/>
            <person name="Vuek A."/>
            <person name="Anishchenko I.M."/>
            <person name="Voigt K."/>
            <person name="de Hoog G.S."/>
            <person name="Smith M.E."/>
            <person name="Heitman J."/>
            <person name="Vilgalys R."/>
            <person name="Stajich J.E."/>
        </authorList>
    </citation>
    <scope>NUCLEOTIDE SEQUENCE [LARGE SCALE GENOMIC DNA]</scope>
    <source>
        <strain evidence="7 8">LSU 92-RS-03</strain>
    </source>
</reference>
<dbReference type="InterPro" id="IPR031778">
    <property type="entry name" value="Sortilin_N"/>
</dbReference>
<dbReference type="Pfam" id="PF15901">
    <property type="entry name" value="Sortilin_C"/>
    <property type="match status" value="3"/>
</dbReference>
<name>A0A367KQ57_RHIST</name>
<dbReference type="PANTHER" id="PTHR12106">
    <property type="entry name" value="SORTILIN RELATED"/>
    <property type="match status" value="1"/>
</dbReference>
<dbReference type="Pfam" id="PF15902">
    <property type="entry name" value="Sortilin-Vps10"/>
    <property type="match status" value="3"/>
</dbReference>
<dbReference type="Proteomes" id="UP000253551">
    <property type="component" value="Unassembled WGS sequence"/>
</dbReference>
<dbReference type="CDD" id="cd15482">
    <property type="entry name" value="Sialidase_non-viral"/>
    <property type="match status" value="1"/>
</dbReference>
<comment type="caution">
    <text evidence="7">The sequence shown here is derived from an EMBL/GenBank/DDBJ whole genome shotgun (WGS) entry which is preliminary data.</text>
</comment>
<dbReference type="EMBL" id="PJQM01000708">
    <property type="protein sequence ID" value="RCI04354.1"/>
    <property type="molecule type" value="Genomic_DNA"/>
</dbReference>
<accession>A0A367KQ57</accession>
<evidence type="ECO:0000259" key="6">
    <source>
        <dbReference type="SMART" id="SM00602"/>
    </source>
</evidence>
<dbReference type="GO" id="GO:0005794">
    <property type="term" value="C:Golgi apparatus"/>
    <property type="evidence" value="ECO:0007669"/>
    <property type="project" value="TreeGrafter"/>
</dbReference>
<dbReference type="GO" id="GO:0006895">
    <property type="term" value="P:Golgi to endosome transport"/>
    <property type="evidence" value="ECO:0007669"/>
    <property type="project" value="TreeGrafter"/>
</dbReference>
<proteinExistence type="predicted"/>
<feature type="transmembrane region" description="Helical" evidence="5">
    <location>
        <begin position="1979"/>
        <end position="1998"/>
    </location>
</feature>
<feature type="domain" description="VPS10" evidence="6">
    <location>
        <begin position="1292"/>
        <end position="1921"/>
    </location>
</feature>
<dbReference type="STRING" id="4846.A0A367KQ57"/>
<feature type="non-terminal residue" evidence="7">
    <location>
        <position position="1"/>
    </location>
</feature>
<feature type="domain" description="VPS10" evidence="6">
    <location>
        <begin position="670"/>
        <end position="1270"/>
    </location>
</feature>
<sequence length="2068" mass="232345">VLLWFDSNSHILYRSENQGKDWNKVQGIGGTAEYLYEHPYDNNRAYVLSSGKIHWKTTDKGRSWQEFQTRSDAGSSSLHLSFHAERSGYIIFNGISCKLGAWTGIDCQNTFLYTYDNFETTRPLRNHATSCIWSLSSSKFRNAPTNDIMCVEGESLSNNLRLVRSDNFFQTQTQVDFGLGKPVTGVVAVSTVGPFIVAAVNPTERQDMSLYVTVDGQNWHEAVFPEGAALQEKSFTLIESSNPALLVDVLAGDNAHYGSLYKSNSNGTFFSKSLENTNRNSMGYIDVERIPGVEGVLMANQIMNPRQVESQMVEKLVRTRISFDDGGSWKDITTVRDMGGSKMRCHDNECVLHLHSVTSNHNLGQIASSQTAVGVLMGVGNYGSSLLSYDECDTFLSTDGGITWDMVREGAHMYEFGDMGTLIVMIDDEKETDHVWWSKDRGIHWEKMDLGMTVRARALTTDPESTSRKFLLVAGSARFAEANVQAIQLDFSTVFSRQCQLNPDESRSDFEKWYARDITDGPDCLMGHEQMFYRRKAQSECYVGREFQDPQTETKTCACTRADYECDYNFVRNSNGDCERVGPDRILAVECNSKDDYYAGSSGYRVVPGNTCVPPSHGRLDAPVNRKCSENIAGIIPSQDSDAPGDKDISHYQIRFNSEIEQFLYFKDSESILVRLQTGDLWRSGNQGVEWKRVLEDDGPVASVVMHEFDNQRAYAIRGDGVHYTEDQGKTWRSIKMPSPPSDRVAQVLDFHPIQRDWLLFIGKSSEPVPHNEAYVSRNHGRDWTALDMYVEKCIFGRDANFKIEEDVIFCSTYDKKESNGDLSLVRINYLKQQIEVYFDNIVEYFVVEDFMAVASSHKGELALYVSTDGKTFAEAQFPPGEYVNRITFTVLQSTTHSILLNVFKSLNFGKSFGTLYKSNENGTFYHMSLDNTNGDGTGYVDFEKIQSIDGIILANQVWNTEELVGHSDKLKKVRTMISWDDGGSWQPLSPPNSINCDSKDCTLNLHSRTDIQGTGPIFSSVSAPGLAMGVGNVGPTLNEYSESDTFLTRDGGHSWIKIRDGEHLYEFGDHGSLLALINDERPTNELVYSWDQGTTWHTYLFSDEPVRVKTLTTDLKSSTLKSPVIITVDFSHTSQPQCVIDKKNEDKSDFERWIPKDDENDDACLLGKKTAYWRRKKDRTCKVDAQVYEPETVLENCECRDIDYECDFGFWRQGEKCVSVGPHPDRPARCKYGEKFKGRSGYKKITKSTCSGGVDLETESQWDCGEKGGVITSAFEFTDRVVDYIYFSDTDHVIVRTMDGKIWRSDNDGYSWKELFPSHRVISMYQNPHFDQRTYFITEGTTHFMTTDKGANFEEMRVPLGPLMNLQGSIMSFHNDDPDYLIYIGEKNCQGGFGSSCHSEAFYSHDNGRAWASLGTYVRGCIWGREGSIKDTHRNSIFCEQYREQSGNQMALFGTSLQLVSSQNYFHNKKVVMDTIVGITVFGKYMVVASPMNGGSSLQLLVSLDGNTFAPASFPANFELSPEAFTIMESANSLWIHVTTHSQRGSEYGTIFTSNSNGTYYVDSLKNANRNEMGIVDFEKMQGIEGIALANLVTNPGQANRGDHKTLSTQITADAGGHWHPIQAPTKDSNGNPYSCDDCHLNLHCYSERQNSRDLFSLSSAVGLMVGVGNVGKSLTKYGDGDMFLTRDAGKTWSEIAKGAHLWEFADQGSLLILVDNEQPTNVVKYTMNEGLSWETFEFVRKGASVVVEDIITQPDGTSQKYVLFGLRDGKTVAIHIDFSPLRPNKCLLDLDHPNDDDFELWSPEDTRGEKCLFGRETSYYRRIRDHDCYIGEKLVQPREVVRNCACSDEDFECDYNFVRDSNNKCVLVPGLQPLVPTCDGTIEYYYKTSGYRKTAATTCEGGEEFDRLGEKVMCPNARRPNNGGGGNGWIAFIILPIIGAGIIFCVLHFRRRGSFGGRIRLPDGTTQIRNNLLSSPILTKIVAAAFVVPVTILGILSHIPIPRSISEVTEILGNIRFPPLFARNSRRNGDYSVLGQDEQADVLLQDYDGSEEHLIDDDELDDADEF</sequence>
<keyword evidence="3 5" id="KW-0472">Membrane</keyword>
<evidence type="ECO:0000256" key="1">
    <source>
        <dbReference type="ARBA" id="ARBA00004370"/>
    </source>
</evidence>
<dbReference type="SMART" id="SM00602">
    <property type="entry name" value="VPS10"/>
    <property type="match status" value="3"/>
</dbReference>
<dbReference type="InterPro" id="IPR050310">
    <property type="entry name" value="VPS10-sortilin"/>
</dbReference>
<dbReference type="SUPFAM" id="SSF110296">
    <property type="entry name" value="Oligoxyloglucan reducing end-specific cellobiohydrolase"/>
    <property type="match status" value="3"/>
</dbReference>
<keyword evidence="5" id="KW-1133">Transmembrane helix</keyword>
<dbReference type="PANTHER" id="PTHR12106:SF27">
    <property type="entry name" value="SORTILIN-RELATED RECEPTOR"/>
    <property type="match status" value="1"/>
</dbReference>
<dbReference type="GO" id="GO:0016020">
    <property type="term" value="C:membrane"/>
    <property type="evidence" value="ECO:0007669"/>
    <property type="project" value="UniProtKB-SubCell"/>
</dbReference>
<dbReference type="Gene3D" id="2.10.70.80">
    <property type="match status" value="3"/>
</dbReference>
<dbReference type="GO" id="GO:0006623">
    <property type="term" value="P:protein targeting to vacuole"/>
    <property type="evidence" value="ECO:0007669"/>
    <property type="project" value="TreeGrafter"/>
</dbReference>
<dbReference type="Gene3D" id="3.30.60.270">
    <property type="match status" value="3"/>
</dbReference>
<dbReference type="GO" id="GO:0005829">
    <property type="term" value="C:cytosol"/>
    <property type="evidence" value="ECO:0007669"/>
    <property type="project" value="GOC"/>
</dbReference>
<evidence type="ECO:0000256" key="2">
    <source>
        <dbReference type="ARBA" id="ARBA00022737"/>
    </source>
</evidence>
<gene>
    <name evidence="7" type="primary">VPS10_2</name>
    <name evidence="7" type="ORF">CU098_006673</name>
</gene>
<dbReference type="OrthoDB" id="443634at2759"/>
<evidence type="ECO:0000313" key="7">
    <source>
        <dbReference type="EMBL" id="RCI04354.1"/>
    </source>
</evidence>
<keyword evidence="2" id="KW-0677">Repeat</keyword>
<dbReference type="Gene3D" id="2.130.10.10">
    <property type="entry name" value="YVTN repeat-like/Quinoprotein amine dehydrogenase"/>
    <property type="match status" value="4"/>
</dbReference>
<feature type="domain" description="VPS10" evidence="6">
    <location>
        <begin position="1"/>
        <end position="633"/>
    </location>
</feature>
<evidence type="ECO:0000256" key="3">
    <source>
        <dbReference type="ARBA" id="ARBA00023136"/>
    </source>
</evidence>
<keyword evidence="4" id="KW-0325">Glycoprotein</keyword>
<organism evidence="7 8">
    <name type="scientific">Rhizopus stolonifer</name>
    <name type="common">Rhizopus nigricans</name>
    <dbReference type="NCBI Taxonomy" id="4846"/>
    <lineage>
        <taxon>Eukaryota</taxon>
        <taxon>Fungi</taxon>
        <taxon>Fungi incertae sedis</taxon>
        <taxon>Mucoromycota</taxon>
        <taxon>Mucoromycotina</taxon>
        <taxon>Mucoromycetes</taxon>
        <taxon>Mucorales</taxon>
        <taxon>Mucorineae</taxon>
        <taxon>Rhizopodaceae</taxon>
        <taxon>Rhizopus</taxon>
    </lineage>
</organism>
<keyword evidence="8" id="KW-1185">Reference proteome</keyword>
<dbReference type="GO" id="GO:0006896">
    <property type="term" value="P:Golgi to vacuole transport"/>
    <property type="evidence" value="ECO:0007669"/>
    <property type="project" value="TreeGrafter"/>
</dbReference>
<dbReference type="InterPro" id="IPR006581">
    <property type="entry name" value="VPS10"/>
</dbReference>
<keyword evidence="5" id="KW-0812">Transmembrane</keyword>
<comment type="subcellular location">
    <subcellularLocation>
        <location evidence="1">Membrane</location>
    </subcellularLocation>
</comment>
<evidence type="ECO:0000256" key="5">
    <source>
        <dbReference type="SAM" id="Phobius"/>
    </source>
</evidence>